<gene>
    <name evidence="1" type="ORF">ElyMa_005397400</name>
</gene>
<dbReference type="EMBL" id="BMAT01010751">
    <property type="protein sequence ID" value="GFR60004.1"/>
    <property type="molecule type" value="Genomic_DNA"/>
</dbReference>
<keyword evidence="2" id="KW-1185">Reference proteome</keyword>
<sequence length="137" mass="16170">MLYQSCLLHSQHSTLKSKTSHSGFLTLSRQYTLYTQHSTPNTQDFAQHTPHFTLKSKTSYLGFLTQHRQYTLYTQQPRRTPHRQYILYTPQPRRTPHITLHSSHSTLHIQDFLLHTDNTHSTLYTKHPRHNALHTSP</sequence>
<name>A0AAV4EGQ6_9GAST</name>
<dbReference type="AlphaFoldDB" id="A0AAV4EGQ6"/>
<protein>
    <submittedName>
        <fullName evidence="1">Uncharacterized protein</fullName>
    </submittedName>
</protein>
<comment type="caution">
    <text evidence="1">The sequence shown here is derived from an EMBL/GenBank/DDBJ whole genome shotgun (WGS) entry which is preliminary data.</text>
</comment>
<reference evidence="1 2" key="1">
    <citation type="journal article" date="2021" name="Elife">
        <title>Chloroplast acquisition without the gene transfer in kleptoplastic sea slugs, Plakobranchus ocellatus.</title>
        <authorList>
            <person name="Maeda T."/>
            <person name="Takahashi S."/>
            <person name="Yoshida T."/>
            <person name="Shimamura S."/>
            <person name="Takaki Y."/>
            <person name="Nagai Y."/>
            <person name="Toyoda A."/>
            <person name="Suzuki Y."/>
            <person name="Arimoto A."/>
            <person name="Ishii H."/>
            <person name="Satoh N."/>
            <person name="Nishiyama T."/>
            <person name="Hasebe M."/>
            <person name="Maruyama T."/>
            <person name="Minagawa J."/>
            <person name="Obokata J."/>
            <person name="Shigenobu S."/>
        </authorList>
    </citation>
    <scope>NUCLEOTIDE SEQUENCE [LARGE SCALE GENOMIC DNA]</scope>
</reference>
<evidence type="ECO:0000313" key="2">
    <source>
        <dbReference type="Proteomes" id="UP000762676"/>
    </source>
</evidence>
<dbReference type="Proteomes" id="UP000762676">
    <property type="component" value="Unassembled WGS sequence"/>
</dbReference>
<proteinExistence type="predicted"/>
<accession>A0AAV4EGQ6</accession>
<evidence type="ECO:0000313" key="1">
    <source>
        <dbReference type="EMBL" id="GFR60004.1"/>
    </source>
</evidence>
<organism evidence="1 2">
    <name type="scientific">Elysia marginata</name>
    <dbReference type="NCBI Taxonomy" id="1093978"/>
    <lineage>
        <taxon>Eukaryota</taxon>
        <taxon>Metazoa</taxon>
        <taxon>Spiralia</taxon>
        <taxon>Lophotrochozoa</taxon>
        <taxon>Mollusca</taxon>
        <taxon>Gastropoda</taxon>
        <taxon>Heterobranchia</taxon>
        <taxon>Euthyneura</taxon>
        <taxon>Panpulmonata</taxon>
        <taxon>Sacoglossa</taxon>
        <taxon>Placobranchoidea</taxon>
        <taxon>Plakobranchidae</taxon>
        <taxon>Elysia</taxon>
    </lineage>
</organism>